<keyword evidence="7 12" id="KW-0067">ATP-binding</keyword>
<dbReference type="Pfam" id="PF10609">
    <property type="entry name" value="ParA"/>
    <property type="match status" value="1"/>
</dbReference>
<dbReference type="Gene3D" id="1.10.10.60">
    <property type="entry name" value="Homeodomain-like"/>
    <property type="match status" value="1"/>
</dbReference>
<protein>
    <submittedName>
        <fullName evidence="15">Cytosolic Fe-S cluster assembly factor NUBP2</fullName>
    </submittedName>
</protein>
<dbReference type="Proteomes" id="UP000031443">
    <property type="component" value="Unassembled WGS sequence"/>
</dbReference>
<dbReference type="InterPro" id="IPR028600">
    <property type="entry name" value="NUBP2/Cfd1_eukaryotes"/>
</dbReference>
<dbReference type="AlphaFoldDB" id="M7BGX6"/>
<dbReference type="PANTHER" id="PTHR23264:SF19">
    <property type="entry name" value="CYTOSOLIC FE-S CLUSTER ASSEMBLY FACTOR NUBP2"/>
    <property type="match status" value="1"/>
</dbReference>
<name>M7BGX6_CHEMY</name>
<feature type="signal peptide" evidence="13">
    <location>
        <begin position="1"/>
        <end position="28"/>
    </location>
</feature>
<dbReference type="GO" id="GO:0051539">
    <property type="term" value="F:4 iron, 4 sulfur cluster binding"/>
    <property type="evidence" value="ECO:0007669"/>
    <property type="project" value="UniProtKB-UniRule"/>
</dbReference>
<keyword evidence="9 12" id="KW-0411">Iron-sulfur</keyword>
<keyword evidence="13" id="KW-0732">Signal</keyword>
<dbReference type="PROSITE" id="PS01215">
    <property type="entry name" value="MRP"/>
    <property type="match status" value="1"/>
</dbReference>
<evidence type="ECO:0000256" key="13">
    <source>
        <dbReference type="SAM" id="SignalP"/>
    </source>
</evidence>
<dbReference type="PANTHER" id="PTHR23264">
    <property type="entry name" value="NUCLEOTIDE-BINDING PROTEIN NBP35 YEAST -RELATED"/>
    <property type="match status" value="1"/>
</dbReference>
<keyword evidence="3 12" id="KW-0004">4Fe-4S</keyword>
<feature type="binding site" evidence="12">
    <location>
        <position position="376"/>
    </location>
    <ligand>
        <name>[4Fe-4S] cluster</name>
        <dbReference type="ChEBI" id="CHEBI:49883"/>
        <note>ligand shared between dimeric partners</note>
    </ligand>
</feature>
<keyword evidence="4 12" id="KW-0963">Cytoplasm</keyword>
<gene>
    <name evidence="12" type="primary">NUBP2</name>
    <name evidence="15" type="ORF">UY3_07889</name>
</gene>
<evidence type="ECO:0000256" key="8">
    <source>
        <dbReference type="ARBA" id="ARBA00023004"/>
    </source>
</evidence>
<feature type="domain" description="Myb/SANT-like DNA-binding" evidence="14">
    <location>
        <begin position="51"/>
        <end position="139"/>
    </location>
</feature>
<evidence type="ECO:0000313" key="16">
    <source>
        <dbReference type="Proteomes" id="UP000031443"/>
    </source>
</evidence>
<evidence type="ECO:0000256" key="6">
    <source>
        <dbReference type="ARBA" id="ARBA00022741"/>
    </source>
</evidence>
<evidence type="ECO:0000256" key="12">
    <source>
        <dbReference type="HAMAP-Rule" id="MF_03039"/>
    </source>
</evidence>
<evidence type="ECO:0000256" key="1">
    <source>
        <dbReference type="ARBA" id="ARBA00004114"/>
    </source>
</evidence>
<evidence type="ECO:0000256" key="7">
    <source>
        <dbReference type="ARBA" id="ARBA00022840"/>
    </source>
</evidence>
<dbReference type="InterPro" id="IPR019591">
    <property type="entry name" value="Mrp/NBP35_ATP-bd"/>
</dbReference>
<feature type="binding site" evidence="12">
    <location>
        <position position="373"/>
    </location>
    <ligand>
        <name>[4Fe-4S] cluster</name>
        <dbReference type="ChEBI" id="CHEBI:49883"/>
        <note>ligand shared between dimeric partners</note>
    </ligand>
</feature>
<feature type="binding site" evidence="12">
    <location>
        <begin position="199"/>
        <end position="206"/>
    </location>
    <ligand>
        <name>ATP</name>
        <dbReference type="ChEBI" id="CHEBI:30616"/>
    </ligand>
</feature>
<dbReference type="EMBL" id="KB530910">
    <property type="protein sequence ID" value="EMP34855.1"/>
    <property type="molecule type" value="Genomic_DNA"/>
</dbReference>
<comment type="function">
    <text evidence="10">Component of the cytosolic iron-sulfur (Fe/S) protein assembly (CIA) machinery. Required for maturation of extramitochondrial Fe-S proteins. The NUBP1-NUBP2 heterotetramer forms a Fe-S scaffold complex, mediating the de novo assembly of an Fe-S cluster and its transfer to target apoproteins. Negatively regulates cilium formation and structure.</text>
</comment>
<dbReference type="GO" id="GO:0005814">
    <property type="term" value="C:centriole"/>
    <property type="evidence" value="ECO:0007669"/>
    <property type="project" value="UniProtKB-SubCell"/>
</dbReference>
<evidence type="ECO:0000259" key="14">
    <source>
        <dbReference type="Pfam" id="PF13837"/>
    </source>
</evidence>
<evidence type="ECO:0000256" key="11">
    <source>
        <dbReference type="ARBA" id="ARBA00065349"/>
    </source>
</evidence>
<reference evidence="16" key="1">
    <citation type="journal article" date="2013" name="Nat. Genet.">
        <title>The draft genomes of soft-shell turtle and green sea turtle yield insights into the development and evolution of the turtle-specific body plan.</title>
        <authorList>
            <person name="Wang Z."/>
            <person name="Pascual-Anaya J."/>
            <person name="Zadissa A."/>
            <person name="Li W."/>
            <person name="Niimura Y."/>
            <person name="Huang Z."/>
            <person name="Li C."/>
            <person name="White S."/>
            <person name="Xiong Z."/>
            <person name="Fang D."/>
            <person name="Wang B."/>
            <person name="Ming Y."/>
            <person name="Chen Y."/>
            <person name="Zheng Y."/>
            <person name="Kuraku S."/>
            <person name="Pignatelli M."/>
            <person name="Herrero J."/>
            <person name="Beal K."/>
            <person name="Nozawa M."/>
            <person name="Li Q."/>
            <person name="Wang J."/>
            <person name="Zhang H."/>
            <person name="Yu L."/>
            <person name="Shigenobu S."/>
            <person name="Wang J."/>
            <person name="Liu J."/>
            <person name="Flicek P."/>
            <person name="Searle S."/>
            <person name="Wang J."/>
            <person name="Kuratani S."/>
            <person name="Yin Y."/>
            <person name="Aken B."/>
            <person name="Zhang G."/>
            <person name="Irie N."/>
        </authorList>
    </citation>
    <scope>NUCLEOTIDE SEQUENCE [LARGE SCALE GENOMIC DNA]</scope>
</reference>
<dbReference type="InterPro" id="IPR033756">
    <property type="entry name" value="YlxH/NBP35"/>
</dbReference>
<keyword evidence="6 12" id="KW-0547">Nucleotide-binding</keyword>
<dbReference type="Pfam" id="PF13837">
    <property type="entry name" value="Myb_DNA-bind_4"/>
    <property type="match status" value="1"/>
</dbReference>
<evidence type="ECO:0000256" key="2">
    <source>
        <dbReference type="ARBA" id="ARBA00004430"/>
    </source>
</evidence>
<dbReference type="FunFam" id="3.40.50.300:FF:000796">
    <property type="entry name" value="Cytosolic Fe-S cluster assembly factor NUBP2"/>
    <property type="match status" value="1"/>
</dbReference>
<dbReference type="CDD" id="cd02037">
    <property type="entry name" value="Mrp_NBP35"/>
    <property type="match status" value="1"/>
</dbReference>
<comment type="subcellular location">
    <subcellularLocation>
        <location evidence="2">Cytoplasm</location>
        <location evidence="2">Cytoskeleton</location>
        <location evidence="2">Cilium axoneme</location>
    </subcellularLocation>
    <subcellularLocation>
        <location evidence="1">Cytoplasm</location>
        <location evidence="1">Cytoskeleton</location>
        <location evidence="1">Microtubule organizing center</location>
        <location evidence="1">Centrosome</location>
        <location evidence="1">Centriole</location>
    </subcellularLocation>
</comment>
<dbReference type="GO" id="GO:0140663">
    <property type="term" value="F:ATP-dependent FeS chaperone activity"/>
    <property type="evidence" value="ECO:0007669"/>
    <property type="project" value="InterPro"/>
</dbReference>
<comment type="similarity">
    <text evidence="12">Belongs to the Mrp/NBP35 ATP-binding proteins family. NUBP2/CFD1 subfamily.</text>
</comment>
<dbReference type="HAMAP" id="MF_03039">
    <property type="entry name" value="NUBP2"/>
    <property type="match status" value="1"/>
</dbReference>
<dbReference type="eggNOG" id="KOG3022">
    <property type="taxonomic scope" value="Eukaryota"/>
</dbReference>
<keyword evidence="5 12" id="KW-0479">Metal-binding</keyword>
<dbReference type="GO" id="GO:0005634">
    <property type="term" value="C:nucleus"/>
    <property type="evidence" value="ECO:0007669"/>
    <property type="project" value="UniProtKB-ARBA"/>
</dbReference>
<organism evidence="15 16">
    <name type="scientific">Chelonia mydas</name>
    <name type="common">Green sea-turtle</name>
    <name type="synonym">Chelonia agassizi</name>
    <dbReference type="NCBI Taxonomy" id="8469"/>
    <lineage>
        <taxon>Eukaryota</taxon>
        <taxon>Metazoa</taxon>
        <taxon>Chordata</taxon>
        <taxon>Craniata</taxon>
        <taxon>Vertebrata</taxon>
        <taxon>Euteleostomi</taxon>
        <taxon>Archelosauria</taxon>
        <taxon>Testudinata</taxon>
        <taxon>Testudines</taxon>
        <taxon>Cryptodira</taxon>
        <taxon>Durocryptodira</taxon>
        <taxon>Americhelydia</taxon>
        <taxon>Chelonioidea</taxon>
        <taxon>Cheloniidae</taxon>
        <taxon>Chelonia</taxon>
    </lineage>
</organism>
<dbReference type="GO" id="GO:0005930">
    <property type="term" value="C:axoneme"/>
    <property type="evidence" value="ECO:0007669"/>
    <property type="project" value="UniProtKB-SubCell"/>
</dbReference>
<evidence type="ECO:0000256" key="4">
    <source>
        <dbReference type="ARBA" id="ARBA00022490"/>
    </source>
</evidence>
<dbReference type="InterPro" id="IPR000808">
    <property type="entry name" value="Mrp-like_CS"/>
</dbReference>
<keyword evidence="8 12" id="KW-0408">Iron</keyword>
<dbReference type="GO" id="GO:0005829">
    <property type="term" value="C:cytosol"/>
    <property type="evidence" value="ECO:0007669"/>
    <property type="project" value="TreeGrafter"/>
</dbReference>
<feature type="chain" id="PRO_5004080016" evidence="13">
    <location>
        <begin position="29"/>
        <end position="448"/>
    </location>
</feature>
<dbReference type="GO" id="GO:0005524">
    <property type="term" value="F:ATP binding"/>
    <property type="evidence" value="ECO:0007669"/>
    <property type="project" value="UniProtKB-KW"/>
</dbReference>
<evidence type="ECO:0000313" key="15">
    <source>
        <dbReference type="EMBL" id="EMP34855.1"/>
    </source>
</evidence>
<accession>M7BGX6</accession>
<proteinExistence type="inferred from homology"/>
<dbReference type="GO" id="GO:0046872">
    <property type="term" value="F:metal ion binding"/>
    <property type="evidence" value="ECO:0007669"/>
    <property type="project" value="UniProtKB-KW"/>
</dbReference>
<dbReference type="SUPFAM" id="SSF52540">
    <property type="entry name" value="P-loop containing nucleoside triphosphate hydrolases"/>
    <property type="match status" value="1"/>
</dbReference>
<evidence type="ECO:0000256" key="5">
    <source>
        <dbReference type="ARBA" id="ARBA00022723"/>
    </source>
</evidence>
<comment type="cofactor">
    <cofactor evidence="12">
        <name>[4Fe-4S] cluster</name>
        <dbReference type="ChEBI" id="CHEBI:49883"/>
    </cofactor>
    <text evidence="12">Binds 4 [4Fe-4S] clusters per heterotetramer. Contains two stable clusters in the N-termini of NUBP1 and two labile, bridging clusters between subunits of the NUBP1-NUBP2 heterotetramer.</text>
</comment>
<dbReference type="InterPro" id="IPR027417">
    <property type="entry name" value="P-loop_NTPase"/>
</dbReference>
<evidence type="ECO:0000256" key="3">
    <source>
        <dbReference type="ARBA" id="ARBA00022485"/>
    </source>
</evidence>
<evidence type="ECO:0000256" key="9">
    <source>
        <dbReference type="ARBA" id="ARBA00023014"/>
    </source>
</evidence>
<dbReference type="Gene3D" id="3.40.50.300">
    <property type="entry name" value="P-loop containing nucleotide triphosphate hydrolases"/>
    <property type="match status" value="1"/>
</dbReference>
<dbReference type="InterPro" id="IPR044822">
    <property type="entry name" value="Myb_DNA-bind_4"/>
</dbReference>
<dbReference type="GO" id="GO:0016226">
    <property type="term" value="P:iron-sulfur cluster assembly"/>
    <property type="evidence" value="ECO:0007669"/>
    <property type="project" value="UniProtKB-UniRule"/>
</dbReference>
<keyword evidence="16" id="KW-1185">Reference proteome</keyword>
<sequence length="448" mass="49447">MHQLGTQEKHWKLLKFISCLASVVSSSAEVTRQSSSAEVTRQSQNRKRAPAWAERRVRDLITVWGEESVLSELRSKRRNAKIFEKVSKGMKGRRYHRDPQQCRVKLKELRQAYQKTKESNVCSESEPQTCRFYDELHAILGGAPTTTPHLYMDSCKGVSCNRDEDFAGEEDDEEGEAEDRLPERGNLAGVGHILLVLSGKGGVGKSTISTELALALRHAGKKVGILDVDLCGPSIPQMLKVQGKGVHQCDSGWVPVFVDQDKSISLMSIGFLLEKPDDAVVWRGPKKNALIKQFISDVTWGELDFLIVDTPPGTSDEHISTVESLRQYKPLGAVLVTTPQAVSIGDVRRELTFCKKTGLRVIGIVENMSGFVCPHCLECTNLFSKGGGEELARHAGVPFLGCVPLDPQLTQSLEEGRDFIQEFPKSSAFPALAHIAQQILDRTSPQGS</sequence>
<dbReference type="STRING" id="8469.M7BGX6"/>
<comment type="subunit">
    <text evidence="11">Heterotetramer of 2 NUBP1 and 2 NUBP2 chains. Interacts with KIFC1. Interacts with NUBP1.</text>
</comment>
<evidence type="ECO:0000256" key="10">
    <source>
        <dbReference type="ARBA" id="ARBA00053368"/>
    </source>
</evidence>
<dbReference type="HAMAP" id="MF_02040">
    <property type="entry name" value="Mrp_NBP35"/>
    <property type="match status" value="1"/>
</dbReference>